<feature type="compositionally biased region" description="Basic and acidic residues" evidence="1">
    <location>
        <begin position="13"/>
        <end position="28"/>
    </location>
</feature>
<name>F6T8S9_ORNAN</name>
<dbReference type="eggNOG" id="ENOG502QTR2">
    <property type="taxonomic scope" value="Eukaryota"/>
</dbReference>
<protein>
    <submittedName>
        <fullName evidence="2">Brain enriched myelin associated protein 1</fullName>
    </submittedName>
</protein>
<feature type="compositionally biased region" description="Low complexity" evidence="1">
    <location>
        <begin position="29"/>
        <end position="45"/>
    </location>
</feature>
<dbReference type="InterPro" id="IPR026115">
    <property type="entry name" value="NABC1"/>
</dbReference>
<evidence type="ECO:0000313" key="3">
    <source>
        <dbReference type="Proteomes" id="UP000002279"/>
    </source>
</evidence>
<feature type="compositionally biased region" description="Basic and acidic residues" evidence="1">
    <location>
        <begin position="176"/>
        <end position="195"/>
    </location>
</feature>
<evidence type="ECO:0000313" key="2">
    <source>
        <dbReference type="Ensembl" id="ENSOANP00000004979.3"/>
    </source>
</evidence>
<evidence type="ECO:0000256" key="1">
    <source>
        <dbReference type="SAM" id="MobiDB-lite"/>
    </source>
</evidence>
<dbReference type="HOGENOM" id="CLU_031051_0_0_1"/>
<reference evidence="2" key="2">
    <citation type="submission" date="2025-09" db="UniProtKB">
        <authorList>
            <consortium name="Ensembl"/>
        </authorList>
    </citation>
    <scope>IDENTIFICATION</scope>
    <source>
        <strain evidence="2">Glennie</strain>
    </source>
</reference>
<dbReference type="STRING" id="9258.ENSOANP00000004979"/>
<dbReference type="OMA" id="WKKEACE"/>
<sequence>MSFFKTLVSPNKAETKNESEDKASKAEKVQGGQAGQKAAAEAQTKGSKKKNPDSPRLGHALRKFFRHKTDEKPPASSAITTSDKANSPARGAQGAPKAAKGSNPAAQQHPAGSPEQAKEKAGPTSTPLSKLFRKKSIKEVPAPQSPEENVTRDVAVQVSISDEVHTSLQTVDLNEEENRNNKATEVKPKGEENKTPRKNLMMFFKQLSVRDEGEITNSEESKSKDPESQTSESTEKIASPGNSEPAGSGQKNKEGSKDKKATTEQNKQKGNKHETKEQSSTADQRMAEMNSVQNGGDSKESPQKRPEKRQSLGGFFKGLGPKRMSDAEVQTDPVSILPAGKSK</sequence>
<dbReference type="Bgee" id="ENSOANG00000003140">
    <property type="expression patterns" value="Expressed in brain and 5 other cell types or tissues"/>
</dbReference>
<dbReference type="InParanoid" id="F6T8S9"/>
<dbReference type="PANTHER" id="PTHR15016">
    <property type="entry name" value="BREAST CARCINOMA-AMPLIFIED SEQUENCE 1"/>
    <property type="match status" value="1"/>
</dbReference>
<organism evidence="2 3">
    <name type="scientific">Ornithorhynchus anatinus</name>
    <name type="common">Duckbill platypus</name>
    <dbReference type="NCBI Taxonomy" id="9258"/>
    <lineage>
        <taxon>Eukaryota</taxon>
        <taxon>Metazoa</taxon>
        <taxon>Chordata</taxon>
        <taxon>Craniata</taxon>
        <taxon>Vertebrata</taxon>
        <taxon>Euteleostomi</taxon>
        <taxon>Mammalia</taxon>
        <taxon>Monotremata</taxon>
        <taxon>Ornithorhynchidae</taxon>
        <taxon>Ornithorhynchus</taxon>
    </lineage>
</organism>
<dbReference type="FunCoup" id="F6T8S9">
    <property type="interactions" value="124"/>
</dbReference>
<dbReference type="Proteomes" id="UP000002279">
    <property type="component" value="Unplaced"/>
</dbReference>
<dbReference type="AlphaFoldDB" id="F6T8S9"/>
<accession>F6T8S9</accession>
<gene>
    <name evidence="2" type="primary">BCAS1</name>
</gene>
<feature type="compositionally biased region" description="Basic and acidic residues" evidence="1">
    <location>
        <begin position="297"/>
        <end position="310"/>
    </location>
</feature>
<feature type="compositionally biased region" description="Basic and acidic residues" evidence="1">
    <location>
        <begin position="251"/>
        <end position="262"/>
    </location>
</feature>
<feature type="compositionally biased region" description="Basic and acidic residues" evidence="1">
    <location>
        <begin position="208"/>
        <end position="227"/>
    </location>
</feature>
<keyword evidence="3" id="KW-1185">Reference proteome</keyword>
<dbReference type="PANTHER" id="PTHR15016:SF6">
    <property type="entry name" value="BREAST CARCINOMA-AMPLIFIED SEQUENCE 1"/>
    <property type="match status" value="1"/>
</dbReference>
<reference evidence="2" key="1">
    <citation type="submission" date="2025-08" db="UniProtKB">
        <authorList>
            <consortium name="Ensembl"/>
        </authorList>
    </citation>
    <scope>IDENTIFICATION</scope>
    <source>
        <strain evidence="2">Glennie</strain>
    </source>
</reference>
<proteinExistence type="predicted"/>
<feature type="region of interest" description="Disordered" evidence="1">
    <location>
        <begin position="1"/>
        <end position="343"/>
    </location>
</feature>
<dbReference type="GeneTree" id="ENSGT00390000003167"/>
<dbReference type="Ensembl" id="ENSOANT00000004980.3">
    <property type="protein sequence ID" value="ENSOANP00000004979.3"/>
    <property type="gene ID" value="ENSOANG00000003140.4"/>
</dbReference>